<accession>L7JYH2</accession>
<dbReference type="InParanoid" id="L7JYH2"/>
<organism evidence="1 2">
    <name type="scientific">Trachipleistophora hominis</name>
    <name type="common">Microsporidian parasite</name>
    <dbReference type="NCBI Taxonomy" id="72359"/>
    <lineage>
        <taxon>Eukaryota</taxon>
        <taxon>Fungi</taxon>
        <taxon>Fungi incertae sedis</taxon>
        <taxon>Microsporidia</taxon>
        <taxon>Pleistophoridae</taxon>
        <taxon>Trachipleistophora</taxon>
    </lineage>
</organism>
<evidence type="ECO:0000313" key="2">
    <source>
        <dbReference type="Proteomes" id="UP000011185"/>
    </source>
</evidence>
<dbReference type="HOGENOM" id="CLU_3015871_0_0_1"/>
<dbReference type="Proteomes" id="UP000011185">
    <property type="component" value="Unassembled WGS sequence"/>
</dbReference>
<sequence length="56" mass="6482">MLQHRSIYLCDEIMEVGSGPTYLLPISSTFTAERIYSSPRTCEHKRMEKCGKDSER</sequence>
<reference evidence="1 2" key="1">
    <citation type="journal article" date="2012" name="PLoS Pathog.">
        <title>The genome of the obligate intracellular parasite Trachipleistophora hominis: new insights into microsporidian genome dynamics and reductive evolution.</title>
        <authorList>
            <person name="Heinz E."/>
            <person name="Williams T.A."/>
            <person name="Nakjang S."/>
            <person name="Noel C.J."/>
            <person name="Swan D.C."/>
            <person name="Goldberg A.V."/>
            <person name="Harris S.R."/>
            <person name="Weinmaier T."/>
            <person name="Markert S."/>
            <person name="Becher D."/>
            <person name="Bernhardt J."/>
            <person name="Dagan T."/>
            <person name="Hacker C."/>
            <person name="Lucocq J.M."/>
            <person name="Schweder T."/>
            <person name="Rattei T."/>
            <person name="Hall N."/>
            <person name="Hirt R.P."/>
            <person name="Embley T.M."/>
        </authorList>
    </citation>
    <scope>NUCLEOTIDE SEQUENCE [LARGE SCALE GENOMIC DNA]</scope>
</reference>
<dbReference type="EMBL" id="JH993925">
    <property type="protein sequence ID" value="ELQ75782.1"/>
    <property type="molecule type" value="Genomic_DNA"/>
</dbReference>
<evidence type="ECO:0000313" key="1">
    <source>
        <dbReference type="EMBL" id="ELQ75782.1"/>
    </source>
</evidence>
<protein>
    <submittedName>
        <fullName evidence="1">Uncharacterized protein</fullName>
    </submittedName>
</protein>
<gene>
    <name evidence="1" type="ORF">THOM_1243</name>
</gene>
<dbReference type="AlphaFoldDB" id="L7JYH2"/>
<dbReference type="VEuPathDB" id="MicrosporidiaDB:THOM_1243"/>
<proteinExistence type="predicted"/>
<keyword evidence="2" id="KW-1185">Reference proteome</keyword>
<name>L7JYH2_TRAHO</name>